<evidence type="ECO:0000259" key="1">
    <source>
        <dbReference type="PROSITE" id="PS50181"/>
    </source>
</evidence>
<dbReference type="InterPro" id="IPR001810">
    <property type="entry name" value="F-box_dom"/>
</dbReference>
<evidence type="ECO:0000313" key="2">
    <source>
        <dbReference type="EMBL" id="KAL0393789.1"/>
    </source>
</evidence>
<dbReference type="SUPFAM" id="SSF81383">
    <property type="entry name" value="F-box domain"/>
    <property type="match status" value="1"/>
</dbReference>
<sequence length="201" mass="22704">MEAGDSMVCRRSHKRKLYEDESSRFPLNDLNQDLLERVLSWLPTSAFFRLTSVCKRWKSVADSATFRLACSQVPSRDPWFFMVDSQPHPTPNQLSSIPRKETGRNSIARLCSSSTRRTATPAQISFPVAASGGLICFRRADGEFIVSNPVTASCRRLNSTSRNPETPIRAISMMSKAETFKLVFSFRRASKPHIQGIQLHH</sequence>
<protein>
    <submittedName>
        <fullName evidence="2">F-box only protein 13</fullName>
    </submittedName>
</protein>
<reference evidence="2" key="2">
    <citation type="journal article" date="2024" name="Plant">
        <title>Genomic evolution and insights into agronomic trait innovations of Sesamum species.</title>
        <authorList>
            <person name="Miao H."/>
            <person name="Wang L."/>
            <person name="Qu L."/>
            <person name="Liu H."/>
            <person name="Sun Y."/>
            <person name="Le M."/>
            <person name="Wang Q."/>
            <person name="Wei S."/>
            <person name="Zheng Y."/>
            <person name="Lin W."/>
            <person name="Duan Y."/>
            <person name="Cao H."/>
            <person name="Xiong S."/>
            <person name="Wang X."/>
            <person name="Wei L."/>
            <person name="Li C."/>
            <person name="Ma Q."/>
            <person name="Ju M."/>
            <person name="Zhao R."/>
            <person name="Li G."/>
            <person name="Mu C."/>
            <person name="Tian Q."/>
            <person name="Mei H."/>
            <person name="Zhang T."/>
            <person name="Gao T."/>
            <person name="Zhang H."/>
        </authorList>
    </citation>
    <scope>NUCLEOTIDE SEQUENCE</scope>
    <source>
        <strain evidence="2">KEN1</strain>
    </source>
</reference>
<feature type="domain" description="F-box" evidence="1">
    <location>
        <begin position="24"/>
        <end position="69"/>
    </location>
</feature>
<dbReference type="EMBL" id="JACGWN010000016">
    <property type="protein sequence ID" value="KAL0393789.1"/>
    <property type="molecule type" value="Genomic_DNA"/>
</dbReference>
<proteinExistence type="predicted"/>
<dbReference type="PANTHER" id="PTHR31672">
    <property type="entry name" value="BNACNNG10540D PROTEIN"/>
    <property type="match status" value="1"/>
</dbReference>
<comment type="caution">
    <text evidence="2">The sequence shown here is derived from an EMBL/GenBank/DDBJ whole genome shotgun (WGS) entry which is preliminary data.</text>
</comment>
<gene>
    <name evidence="2" type="ORF">Slati_4345100</name>
</gene>
<dbReference type="Gene3D" id="1.20.1280.50">
    <property type="match status" value="1"/>
</dbReference>
<dbReference type="AlphaFoldDB" id="A0AAW2SMV2"/>
<dbReference type="PANTHER" id="PTHR31672:SF7">
    <property type="entry name" value="F-BOX DOMAIN-CONTAINING PROTEIN"/>
    <property type="match status" value="1"/>
</dbReference>
<dbReference type="InterPro" id="IPR050796">
    <property type="entry name" value="SCF_F-box_component"/>
</dbReference>
<dbReference type="InterPro" id="IPR036047">
    <property type="entry name" value="F-box-like_dom_sf"/>
</dbReference>
<accession>A0AAW2SMV2</accession>
<dbReference type="PROSITE" id="PS50181">
    <property type="entry name" value="FBOX"/>
    <property type="match status" value="1"/>
</dbReference>
<dbReference type="SMART" id="SM00256">
    <property type="entry name" value="FBOX"/>
    <property type="match status" value="1"/>
</dbReference>
<reference evidence="2" key="1">
    <citation type="submission" date="2020-06" db="EMBL/GenBank/DDBJ databases">
        <authorList>
            <person name="Li T."/>
            <person name="Hu X."/>
            <person name="Zhang T."/>
            <person name="Song X."/>
            <person name="Zhang H."/>
            <person name="Dai N."/>
            <person name="Sheng W."/>
            <person name="Hou X."/>
            <person name="Wei L."/>
        </authorList>
    </citation>
    <scope>NUCLEOTIDE SEQUENCE</scope>
    <source>
        <strain evidence="2">KEN1</strain>
        <tissue evidence="2">Leaf</tissue>
    </source>
</reference>
<dbReference type="Pfam" id="PF00646">
    <property type="entry name" value="F-box"/>
    <property type="match status" value="1"/>
</dbReference>
<name>A0AAW2SMV2_9LAMI</name>
<organism evidence="2">
    <name type="scientific">Sesamum latifolium</name>
    <dbReference type="NCBI Taxonomy" id="2727402"/>
    <lineage>
        <taxon>Eukaryota</taxon>
        <taxon>Viridiplantae</taxon>
        <taxon>Streptophyta</taxon>
        <taxon>Embryophyta</taxon>
        <taxon>Tracheophyta</taxon>
        <taxon>Spermatophyta</taxon>
        <taxon>Magnoliopsida</taxon>
        <taxon>eudicotyledons</taxon>
        <taxon>Gunneridae</taxon>
        <taxon>Pentapetalae</taxon>
        <taxon>asterids</taxon>
        <taxon>lamiids</taxon>
        <taxon>Lamiales</taxon>
        <taxon>Pedaliaceae</taxon>
        <taxon>Sesamum</taxon>
    </lineage>
</organism>